<reference evidence="1" key="1">
    <citation type="submission" date="2011-10" db="EMBL/GenBank/DDBJ databases">
        <title>The Genome Sequence of Fusarium oxysporum HDV247.</title>
        <authorList>
            <consortium name="The Broad Institute Genome Sequencing Platform"/>
            <person name="Ma L.-J."/>
            <person name="Gale L.R."/>
            <person name="Schwartz D.C."/>
            <person name="Zhou S."/>
            <person name="Corby-Kistler H."/>
            <person name="Young S.K."/>
            <person name="Zeng Q."/>
            <person name="Gargeya S."/>
            <person name="Fitzgerald M."/>
            <person name="Haas B."/>
            <person name="Abouelleil A."/>
            <person name="Alvarado L."/>
            <person name="Arachchi H.M."/>
            <person name="Berlin A."/>
            <person name="Brown A."/>
            <person name="Chapman S.B."/>
            <person name="Chen Z."/>
            <person name="Dunbar C."/>
            <person name="Freedman E."/>
            <person name="Gearin G."/>
            <person name="Goldberg J."/>
            <person name="Griggs A."/>
            <person name="Gujja S."/>
            <person name="Heiman D."/>
            <person name="Howarth C."/>
            <person name="Larson L."/>
            <person name="Lui A."/>
            <person name="MacDonald P.J.P."/>
            <person name="Montmayeur A."/>
            <person name="Murphy C."/>
            <person name="Neiman D."/>
            <person name="Pearson M."/>
            <person name="Priest M."/>
            <person name="Roberts A."/>
            <person name="Saif S."/>
            <person name="Shea T."/>
            <person name="Shenoy N."/>
            <person name="Sisk P."/>
            <person name="Stolte C."/>
            <person name="Sykes S."/>
            <person name="Wortman J."/>
            <person name="Nusbaum C."/>
            <person name="Birren B."/>
        </authorList>
    </citation>
    <scope>NUCLEOTIDE SEQUENCE [LARGE SCALE GENOMIC DNA]</scope>
    <source>
        <strain evidence="1">HDV247</strain>
    </source>
</reference>
<proteinExistence type="predicted"/>
<dbReference type="HOGENOM" id="CLU_3384787_0_0_1"/>
<protein>
    <submittedName>
        <fullName evidence="1">Uncharacterized protein</fullName>
    </submittedName>
</protein>
<reference evidence="1" key="2">
    <citation type="submission" date="2012-05" db="EMBL/GenBank/DDBJ databases">
        <title>Annotation of the Genome Sequence of Fusarium oxysporum HDV247.</title>
        <authorList>
            <consortium name="The Broad Institute Genomics Platform"/>
            <person name="Ma L.-J."/>
            <person name="Corby-Kistler H."/>
            <person name="Broz K."/>
            <person name="Gale L.R."/>
            <person name="Jonkers W."/>
            <person name="O'Donnell K."/>
            <person name="Ploetz R."/>
            <person name="Steinberg C."/>
            <person name="Schwartz D.C."/>
            <person name="VanEtten H."/>
            <person name="Zhou S."/>
            <person name="Young S.K."/>
            <person name="Zeng Q."/>
            <person name="Gargeya S."/>
            <person name="Fitzgerald M."/>
            <person name="Abouelleil A."/>
            <person name="Alvarado L."/>
            <person name="Chapman S.B."/>
            <person name="Gainer-Dewar J."/>
            <person name="Goldberg J."/>
            <person name="Griggs A."/>
            <person name="Gujja S."/>
            <person name="Hansen M."/>
            <person name="Howarth C."/>
            <person name="Imamovic A."/>
            <person name="Ireland A."/>
            <person name="Larimer J."/>
            <person name="McCowan C."/>
            <person name="Murphy C."/>
            <person name="Pearson M."/>
            <person name="Poon T.W."/>
            <person name="Priest M."/>
            <person name="Roberts A."/>
            <person name="Saif S."/>
            <person name="Shea T."/>
            <person name="Sykes S."/>
            <person name="Wortman J."/>
            <person name="Nusbaum C."/>
            <person name="Birren B."/>
        </authorList>
    </citation>
    <scope>NUCLEOTIDE SEQUENCE</scope>
    <source>
        <strain evidence="1">HDV247</strain>
    </source>
</reference>
<dbReference type="AlphaFoldDB" id="W9NB84"/>
<dbReference type="Proteomes" id="UP000030751">
    <property type="component" value="Unassembled WGS sequence"/>
</dbReference>
<gene>
    <name evidence="1" type="ORF">FOVG_18661</name>
</gene>
<evidence type="ECO:0000313" key="1">
    <source>
        <dbReference type="EMBL" id="EXA29909.1"/>
    </source>
</evidence>
<accession>W9NB84</accession>
<sequence>MTLFGIYPQSIAATAKVILISLPKVLQENEKPN</sequence>
<organism evidence="1">
    <name type="scientific">Fusarium oxysporum f. sp. pisi HDV247</name>
    <dbReference type="NCBI Taxonomy" id="1080344"/>
    <lineage>
        <taxon>Eukaryota</taxon>
        <taxon>Fungi</taxon>
        <taxon>Dikarya</taxon>
        <taxon>Ascomycota</taxon>
        <taxon>Pezizomycotina</taxon>
        <taxon>Sordariomycetes</taxon>
        <taxon>Hypocreomycetidae</taxon>
        <taxon>Hypocreales</taxon>
        <taxon>Nectriaceae</taxon>
        <taxon>Fusarium</taxon>
        <taxon>Fusarium oxysporum species complex</taxon>
    </lineage>
</organism>
<name>W9NB84_FUSOX</name>
<dbReference type="EMBL" id="JH651079">
    <property type="protein sequence ID" value="EXA29909.1"/>
    <property type="molecule type" value="Genomic_DNA"/>
</dbReference>